<sequence>MRNILTALNTAASDFAQMQSLSGDAHHDAVTGLVDGIEQVNGLDTQAIAALQEAINLVREAKDNGQAVEEVIAQRGLFGDSTPEAEALALFIVANNRSAKRMGAAFKKMAQKINDELTHKQQALGDMFGGGDVDLRRILSAVSDEIEGEFGEGKRSELCYV</sequence>
<evidence type="ECO:0000313" key="2">
    <source>
        <dbReference type="Proteomes" id="UP000250991"/>
    </source>
</evidence>
<gene>
    <name evidence="1" type="ORF">NCTC8009_00218</name>
</gene>
<reference evidence="1 2" key="1">
    <citation type="submission" date="2018-06" db="EMBL/GenBank/DDBJ databases">
        <authorList>
            <consortium name="Pathogen Informatics"/>
            <person name="Doyle S."/>
        </authorList>
    </citation>
    <scope>NUCLEOTIDE SEQUENCE [LARGE SCALE GENOMIC DNA]</scope>
    <source>
        <strain evidence="1 2">NCTC8009</strain>
    </source>
</reference>
<evidence type="ECO:0000313" key="1">
    <source>
        <dbReference type="EMBL" id="SPW62273.1"/>
    </source>
</evidence>
<dbReference type="EMBL" id="UARW01000002">
    <property type="protein sequence ID" value="SPW62273.1"/>
    <property type="molecule type" value="Genomic_DNA"/>
</dbReference>
<dbReference type="AlphaFoldDB" id="A0A2X1KSX0"/>
<dbReference type="Proteomes" id="UP000250991">
    <property type="component" value="Unassembled WGS sequence"/>
</dbReference>
<protein>
    <submittedName>
        <fullName evidence="1">Uncharacterized protein</fullName>
    </submittedName>
</protein>
<accession>A0A2X1KSX0</accession>
<organism evidence="1 2">
    <name type="scientific">Escherichia coli</name>
    <dbReference type="NCBI Taxonomy" id="562"/>
    <lineage>
        <taxon>Bacteria</taxon>
        <taxon>Pseudomonadati</taxon>
        <taxon>Pseudomonadota</taxon>
        <taxon>Gammaproteobacteria</taxon>
        <taxon>Enterobacterales</taxon>
        <taxon>Enterobacteriaceae</taxon>
        <taxon>Escherichia</taxon>
    </lineage>
</organism>
<name>A0A2X1KSX0_ECOLX</name>
<proteinExistence type="predicted"/>